<evidence type="ECO:0000313" key="6">
    <source>
        <dbReference type="EMBL" id="OTG01575.1"/>
    </source>
</evidence>
<evidence type="ECO:0000313" key="7">
    <source>
        <dbReference type="Proteomes" id="UP000215914"/>
    </source>
</evidence>
<dbReference type="InterPro" id="IPR029058">
    <property type="entry name" value="AB_hydrolase_fold"/>
</dbReference>
<evidence type="ECO:0000256" key="2">
    <source>
        <dbReference type="ARBA" id="ARBA00022670"/>
    </source>
</evidence>
<dbReference type="OMA" id="HLMEESY"/>
<dbReference type="Gene3D" id="3.40.50.1820">
    <property type="entry name" value="alpha/beta hydrolase"/>
    <property type="match status" value="1"/>
</dbReference>
<dbReference type="InParanoid" id="A0A251SRV7"/>
<keyword evidence="7" id="KW-1185">Reference proteome</keyword>
<evidence type="ECO:0000256" key="4">
    <source>
        <dbReference type="ARBA" id="ARBA00022801"/>
    </source>
</evidence>
<dbReference type="STRING" id="4232.A0A251SRV7"/>
<keyword evidence="4" id="KW-0378">Hydrolase</keyword>
<dbReference type="GO" id="GO:0070008">
    <property type="term" value="F:serine-type exopeptidase activity"/>
    <property type="evidence" value="ECO:0007669"/>
    <property type="project" value="InterPro"/>
</dbReference>
<keyword evidence="2" id="KW-0645">Protease</keyword>
<evidence type="ECO:0000256" key="3">
    <source>
        <dbReference type="ARBA" id="ARBA00022729"/>
    </source>
</evidence>
<dbReference type="InterPro" id="IPR042269">
    <property type="entry name" value="Ser_carbopepase_S28_SKS"/>
</dbReference>
<evidence type="ECO:0000256" key="5">
    <source>
        <dbReference type="ARBA" id="ARBA00023180"/>
    </source>
</evidence>
<dbReference type="GO" id="GO:0006508">
    <property type="term" value="P:proteolysis"/>
    <property type="evidence" value="ECO:0007669"/>
    <property type="project" value="UniProtKB-KW"/>
</dbReference>
<accession>A0A251SRV7</accession>
<keyword evidence="5" id="KW-0325">Glycoprotein</keyword>
<dbReference type="Pfam" id="PF05577">
    <property type="entry name" value="Peptidase_S28"/>
    <property type="match status" value="2"/>
</dbReference>
<proteinExistence type="inferred from homology"/>
<name>A0A251SRV7_HELAN</name>
<dbReference type="Gene3D" id="1.20.120.980">
    <property type="entry name" value="Serine carboxypeptidase S28, SKS domain"/>
    <property type="match status" value="1"/>
</dbReference>
<dbReference type="AlphaFoldDB" id="A0A251SRV7"/>
<dbReference type="PANTHER" id="PTHR11010:SF78">
    <property type="entry name" value="LYSOSOMAL PRO-X CARBOXYPEPTIDASE"/>
    <property type="match status" value="1"/>
</dbReference>
<protein>
    <submittedName>
        <fullName evidence="6">Putative peptidase S28</fullName>
    </submittedName>
</protein>
<evidence type="ECO:0000256" key="1">
    <source>
        <dbReference type="ARBA" id="ARBA00011079"/>
    </source>
</evidence>
<sequence length="283" mass="32169">MYPHIAYGALAASAPILYFKDLTPENGYARVVSNDFNSTSETCYKTIKDSWGEIDRVAAQPNGLSTLSQIFNTCLPLNTSQELKDNLEHRYKYMAQYNEDNSLLTFCNATNNNEYVLNKVMAGYNAVYGQLCNRVSSYSRSKDFGWDWQSCTEMVMPMGRGENDTMFQAKPFDMVNYTKECEQVFGVTPRPYWAPIEFGGHDIKNVLNKFASNIIFSNGLRDPYSSGGVLENISNSIVAIYTQEGHHCWDMHTPMDSDPEWLIAQRMAEIKVIEGWLATYPHP</sequence>
<organism evidence="6 7">
    <name type="scientific">Helianthus annuus</name>
    <name type="common">Common sunflower</name>
    <dbReference type="NCBI Taxonomy" id="4232"/>
    <lineage>
        <taxon>Eukaryota</taxon>
        <taxon>Viridiplantae</taxon>
        <taxon>Streptophyta</taxon>
        <taxon>Embryophyta</taxon>
        <taxon>Tracheophyta</taxon>
        <taxon>Spermatophyta</taxon>
        <taxon>Magnoliopsida</taxon>
        <taxon>eudicotyledons</taxon>
        <taxon>Gunneridae</taxon>
        <taxon>Pentapetalae</taxon>
        <taxon>asterids</taxon>
        <taxon>campanulids</taxon>
        <taxon>Asterales</taxon>
        <taxon>Asteraceae</taxon>
        <taxon>Asteroideae</taxon>
        <taxon>Heliantheae alliance</taxon>
        <taxon>Heliantheae</taxon>
        <taxon>Helianthus</taxon>
    </lineage>
</organism>
<dbReference type="InterPro" id="IPR008758">
    <property type="entry name" value="Peptidase_S28"/>
</dbReference>
<reference evidence="7" key="1">
    <citation type="journal article" date="2017" name="Nature">
        <title>The sunflower genome provides insights into oil metabolism, flowering and Asterid evolution.</title>
        <authorList>
            <person name="Badouin H."/>
            <person name="Gouzy J."/>
            <person name="Grassa C.J."/>
            <person name="Murat F."/>
            <person name="Staton S.E."/>
            <person name="Cottret L."/>
            <person name="Lelandais-Briere C."/>
            <person name="Owens G.L."/>
            <person name="Carrere S."/>
            <person name="Mayjonade B."/>
            <person name="Legrand L."/>
            <person name="Gill N."/>
            <person name="Kane N.C."/>
            <person name="Bowers J.E."/>
            <person name="Hubner S."/>
            <person name="Bellec A."/>
            <person name="Berard A."/>
            <person name="Berges H."/>
            <person name="Blanchet N."/>
            <person name="Boniface M.C."/>
            <person name="Brunel D."/>
            <person name="Catrice O."/>
            <person name="Chaidir N."/>
            <person name="Claudel C."/>
            <person name="Donnadieu C."/>
            <person name="Faraut T."/>
            <person name="Fievet G."/>
            <person name="Helmstetter N."/>
            <person name="King M."/>
            <person name="Knapp S.J."/>
            <person name="Lai Z."/>
            <person name="Le Paslier M.C."/>
            <person name="Lippi Y."/>
            <person name="Lorenzon L."/>
            <person name="Mandel J.R."/>
            <person name="Marage G."/>
            <person name="Marchand G."/>
            <person name="Marquand E."/>
            <person name="Bret-Mestries E."/>
            <person name="Morien E."/>
            <person name="Nambeesan S."/>
            <person name="Nguyen T."/>
            <person name="Pegot-Espagnet P."/>
            <person name="Pouilly N."/>
            <person name="Raftis F."/>
            <person name="Sallet E."/>
            <person name="Schiex T."/>
            <person name="Thomas J."/>
            <person name="Vandecasteele C."/>
            <person name="Vares D."/>
            <person name="Vear F."/>
            <person name="Vautrin S."/>
            <person name="Crespi M."/>
            <person name="Mangin B."/>
            <person name="Burke J.M."/>
            <person name="Salse J."/>
            <person name="Munos S."/>
            <person name="Vincourt P."/>
            <person name="Rieseberg L.H."/>
            <person name="Langlade N.B."/>
        </authorList>
    </citation>
    <scope>NUCLEOTIDE SEQUENCE [LARGE SCALE GENOMIC DNA]</scope>
    <source>
        <strain evidence="7">cv. SF193</strain>
    </source>
</reference>
<dbReference type="PANTHER" id="PTHR11010">
    <property type="entry name" value="PROTEASE S28 PRO-X CARBOXYPEPTIDASE-RELATED"/>
    <property type="match status" value="1"/>
</dbReference>
<comment type="similarity">
    <text evidence="1">Belongs to the peptidase S28 family.</text>
</comment>
<dbReference type="Proteomes" id="UP000215914">
    <property type="component" value="Chromosome 13"/>
</dbReference>
<gene>
    <name evidence="6" type="ORF">HannXRQ_Chr13g0403541</name>
</gene>
<keyword evidence="3" id="KW-0732">Signal</keyword>
<dbReference type="EMBL" id="CM007902">
    <property type="protein sequence ID" value="OTG01575.1"/>
    <property type="molecule type" value="Genomic_DNA"/>
</dbReference>